<evidence type="ECO:0000256" key="9">
    <source>
        <dbReference type="SAM" id="Coils"/>
    </source>
</evidence>
<dbReference type="PANTHER" id="PTHR19321:SF7">
    <property type="entry name" value="65-KDA MICROTUBULE-ASSOCIATED PROTEIN 3"/>
    <property type="match status" value="1"/>
</dbReference>
<dbReference type="GO" id="GO:0005819">
    <property type="term" value="C:spindle"/>
    <property type="evidence" value="ECO:0007669"/>
    <property type="project" value="TreeGrafter"/>
</dbReference>
<dbReference type="GO" id="GO:0005634">
    <property type="term" value="C:nucleus"/>
    <property type="evidence" value="ECO:0007669"/>
    <property type="project" value="UniProtKB-SubCell"/>
</dbReference>
<dbReference type="GO" id="GO:0000226">
    <property type="term" value="P:microtubule cytoskeleton organization"/>
    <property type="evidence" value="ECO:0007669"/>
    <property type="project" value="InterPro"/>
</dbReference>
<dbReference type="GeneID" id="111011712"/>
<protein>
    <submittedName>
        <fullName evidence="12">65-kDa microtubule-associated protein 3</fullName>
    </submittedName>
</protein>
<evidence type="ECO:0000256" key="6">
    <source>
        <dbReference type="ARBA" id="ARBA00022701"/>
    </source>
</evidence>
<feature type="coiled-coil region" evidence="9">
    <location>
        <begin position="155"/>
        <end position="182"/>
    </location>
</feature>
<dbReference type="Pfam" id="PF03999">
    <property type="entry name" value="MAP65_ASE1"/>
    <property type="match status" value="1"/>
</dbReference>
<keyword evidence="5" id="KW-0597">Phosphoprotein</keyword>
<evidence type="ECO:0000256" key="1">
    <source>
        <dbReference type="ARBA" id="ARBA00004123"/>
    </source>
</evidence>
<reference evidence="12" key="1">
    <citation type="submission" date="2025-08" db="UniProtKB">
        <authorList>
            <consortium name="RefSeq"/>
        </authorList>
    </citation>
    <scope>IDENTIFICATION</scope>
    <source>
        <strain evidence="12">OHB3-1</strain>
    </source>
</reference>
<keyword evidence="6" id="KW-0493">Microtubule</keyword>
<dbReference type="Proteomes" id="UP000504603">
    <property type="component" value="Unplaced"/>
</dbReference>
<accession>A0A6J1CHK9</accession>
<dbReference type="GO" id="GO:0005874">
    <property type="term" value="C:microtubule"/>
    <property type="evidence" value="ECO:0007669"/>
    <property type="project" value="UniProtKB-KW"/>
</dbReference>
<keyword evidence="8" id="KW-0539">Nucleus</keyword>
<gene>
    <name evidence="12" type="primary">LOC111011712</name>
</gene>
<name>A0A6J1CHK9_MOMCH</name>
<comment type="subcellular location">
    <subcellularLocation>
        <location evidence="2">Cytoplasm</location>
        <location evidence="2">Cytoskeleton</location>
    </subcellularLocation>
    <subcellularLocation>
        <location evidence="1">Nucleus</location>
    </subcellularLocation>
</comment>
<dbReference type="GO" id="GO:0008017">
    <property type="term" value="F:microtubule binding"/>
    <property type="evidence" value="ECO:0007669"/>
    <property type="project" value="InterPro"/>
</dbReference>
<organism evidence="11 12">
    <name type="scientific">Momordica charantia</name>
    <name type="common">Bitter gourd</name>
    <name type="synonym">Balsam pear</name>
    <dbReference type="NCBI Taxonomy" id="3673"/>
    <lineage>
        <taxon>Eukaryota</taxon>
        <taxon>Viridiplantae</taxon>
        <taxon>Streptophyta</taxon>
        <taxon>Embryophyta</taxon>
        <taxon>Tracheophyta</taxon>
        <taxon>Spermatophyta</taxon>
        <taxon>Magnoliopsida</taxon>
        <taxon>eudicotyledons</taxon>
        <taxon>Gunneridae</taxon>
        <taxon>Pentapetalae</taxon>
        <taxon>rosids</taxon>
        <taxon>fabids</taxon>
        <taxon>Cucurbitales</taxon>
        <taxon>Cucurbitaceae</taxon>
        <taxon>Momordiceae</taxon>
        <taxon>Momordica</taxon>
    </lineage>
</organism>
<keyword evidence="4" id="KW-0963">Cytoplasm</keyword>
<evidence type="ECO:0000256" key="4">
    <source>
        <dbReference type="ARBA" id="ARBA00022490"/>
    </source>
</evidence>
<keyword evidence="9" id="KW-0175">Coiled coil</keyword>
<dbReference type="FunFam" id="1.20.58.1520:FF:000002">
    <property type="entry name" value="65-kDa microtubule-associated protein 6"/>
    <property type="match status" value="1"/>
</dbReference>
<evidence type="ECO:0000256" key="7">
    <source>
        <dbReference type="ARBA" id="ARBA00023212"/>
    </source>
</evidence>
<evidence type="ECO:0000313" key="11">
    <source>
        <dbReference type="Proteomes" id="UP000504603"/>
    </source>
</evidence>
<feature type="region of interest" description="Disordered" evidence="10">
    <location>
        <begin position="493"/>
        <end position="562"/>
    </location>
</feature>
<sequence>MSVTQNDPLLPLETTCGSLLYELQIIWDEVGECETERDRMLLELEQECLAVYRRKVDQANHSRAHLRQAIADSEAQLAAICSAIGERPVHIRQSDQKAVSLKDELEQILPQLEEMRKRKSERRNQFLEVLEAIQKISDELNGYEHSSSKVVLDETDLSLKKLEELNRQLHVLRQEKSDRMKLVHSHMCTLDSLCLVLGMDSKQIAIEVHPTLGFDGPKNITRNTIEQLAGMIEKLREIKLQRMQKLQDLVCAMFELWKLMDTPAEDQQMFQNITCNVAASEDEIIEPNALSADVITHVEAEVSRLEELKSSRMKELVLKKRLELEEMCRKLHMVPAEDSAIEYVIDAIDCGALDPACVLEQIESQILKVKEEAFVRKEILEKVEKWLAACEEECWLEEYNRDENRYNAGRGAHLTLKRAEKARALVNKLPGMVNALTTKTMSWEEERGIEFTYDGVRLLSMLEEYTILRQEKEQELRRQRDQKKLQGQLMAEQEALYGSKPSPSKPQSVKKGPRMSTGGAGGAGSRRFSLGGAMLQTPKPDPHKGLRPARKSDRGHQSNQNFHLDEGFVEGLSAGRRGLDVAGLPVKKHSLGANAGEAESPMVVRKPFAPIPTTPAATLFPNSTNSLNDLGEKLQKLNMSSKTPIKTTSISEEEIKTPKVMPIPVPSTPFTVSVPMQTAVTPALLRPPPRINEDVLEVIEYSFEERRAGFVLPKLLHVKSIIQV</sequence>
<proteinExistence type="inferred from homology"/>
<dbReference type="AlphaFoldDB" id="A0A6J1CHK9"/>
<evidence type="ECO:0000256" key="10">
    <source>
        <dbReference type="SAM" id="MobiDB-lite"/>
    </source>
</evidence>
<evidence type="ECO:0000256" key="5">
    <source>
        <dbReference type="ARBA" id="ARBA00022553"/>
    </source>
</evidence>
<comment type="similarity">
    <text evidence="3">Belongs to the MAP65/ASE1 family.</text>
</comment>
<dbReference type="Gene3D" id="1.20.58.1520">
    <property type="match status" value="1"/>
</dbReference>
<evidence type="ECO:0000256" key="2">
    <source>
        <dbReference type="ARBA" id="ARBA00004245"/>
    </source>
</evidence>
<evidence type="ECO:0000313" key="12">
    <source>
        <dbReference type="RefSeq" id="XP_022141270.1"/>
    </source>
</evidence>
<evidence type="ECO:0000256" key="3">
    <source>
        <dbReference type="ARBA" id="ARBA00006187"/>
    </source>
</evidence>
<evidence type="ECO:0000256" key="8">
    <source>
        <dbReference type="ARBA" id="ARBA00023242"/>
    </source>
</evidence>
<feature type="compositionally biased region" description="Low complexity" evidence="10">
    <location>
        <begin position="499"/>
        <end position="517"/>
    </location>
</feature>
<feature type="compositionally biased region" description="Basic and acidic residues" evidence="10">
    <location>
        <begin position="540"/>
        <end position="556"/>
    </location>
</feature>
<dbReference type="InterPro" id="IPR007145">
    <property type="entry name" value="MAP65_Ase1_PRC1"/>
</dbReference>
<keyword evidence="11" id="KW-1185">Reference proteome</keyword>
<dbReference type="OrthoDB" id="642895at2759"/>
<dbReference type="PANTHER" id="PTHR19321">
    <property type="entry name" value="PROTEIN REGULATOR OF CYTOKINESIS 1 PRC1-RELATED"/>
    <property type="match status" value="1"/>
</dbReference>
<keyword evidence="7" id="KW-0206">Cytoskeleton</keyword>
<dbReference type="KEGG" id="mcha:111011712"/>
<dbReference type="RefSeq" id="XP_022141270.1">
    <property type="nucleotide sequence ID" value="XM_022285578.1"/>
</dbReference>
<dbReference type="GO" id="GO:0005737">
    <property type="term" value="C:cytoplasm"/>
    <property type="evidence" value="ECO:0007669"/>
    <property type="project" value="TreeGrafter"/>
</dbReference>